<evidence type="ECO:0000313" key="2">
    <source>
        <dbReference type="EMBL" id="ESN94643.1"/>
    </source>
</evidence>
<feature type="compositionally biased region" description="Polar residues" evidence="1">
    <location>
        <begin position="201"/>
        <end position="211"/>
    </location>
</feature>
<reference evidence="4" key="1">
    <citation type="submission" date="2012-12" db="EMBL/GenBank/DDBJ databases">
        <authorList>
            <person name="Hellsten U."/>
            <person name="Grimwood J."/>
            <person name="Chapman J.A."/>
            <person name="Shapiro H."/>
            <person name="Aerts A."/>
            <person name="Otillar R.P."/>
            <person name="Terry A.Y."/>
            <person name="Boore J.L."/>
            <person name="Simakov O."/>
            <person name="Marletaz F."/>
            <person name="Cho S.-J."/>
            <person name="Edsinger-Gonzales E."/>
            <person name="Havlak P."/>
            <person name="Kuo D.-H."/>
            <person name="Larsson T."/>
            <person name="Lv J."/>
            <person name="Arendt D."/>
            <person name="Savage R."/>
            <person name="Osoegawa K."/>
            <person name="de Jong P."/>
            <person name="Lindberg D.R."/>
            <person name="Seaver E.C."/>
            <person name="Weisblat D.A."/>
            <person name="Putnam N.H."/>
            <person name="Grigoriev I.V."/>
            <person name="Rokhsar D.S."/>
        </authorList>
    </citation>
    <scope>NUCLEOTIDE SEQUENCE</scope>
</reference>
<name>T1EVI7_HELRO</name>
<dbReference type="GeneID" id="20200587"/>
<accession>T1EVI7</accession>
<dbReference type="EMBL" id="AMQM01001695">
    <property type="status" value="NOT_ANNOTATED_CDS"/>
    <property type="molecule type" value="Genomic_DNA"/>
</dbReference>
<evidence type="ECO:0000313" key="4">
    <source>
        <dbReference type="Proteomes" id="UP000015101"/>
    </source>
</evidence>
<feature type="region of interest" description="Disordered" evidence="1">
    <location>
        <begin position="193"/>
        <end position="213"/>
    </location>
</feature>
<dbReference type="Proteomes" id="UP000015101">
    <property type="component" value="Unassembled WGS sequence"/>
</dbReference>
<organism evidence="3 4">
    <name type="scientific">Helobdella robusta</name>
    <name type="common">Californian leech</name>
    <dbReference type="NCBI Taxonomy" id="6412"/>
    <lineage>
        <taxon>Eukaryota</taxon>
        <taxon>Metazoa</taxon>
        <taxon>Spiralia</taxon>
        <taxon>Lophotrochozoa</taxon>
        <taxon>Annelida</taxon>
        <taxon>Clitellata</taxon>
        <taxon>Hirudinea</taxon>
        <taxon>Rhynchobdellida</taxon>
        <taxon>Glossiphoniidae</taxon>
        <taxon>Helobdella</taxon>
    </lineage>
</organism>
<gene>
    <name evidence="3" type="primary">20200587</name>
    <name evidence="2" type="ORF">HELRODRAFT_164522</name>
</gene>
<dbReference type="AlphaFoldDB" id="T1EVI7"/>
<evidence type="ECO:0000256" key="1">
    <source>
        <dbReference type="SAM" id="MobiDB-lite"/>
    </source>
</evidence>
<dbReference type="KEGG" id="hro:HELRODRAFT_164522"/>
<dbReference type="InParanoid" id="T1EVI7"/>
<dbReference type="RefSeq" id="XP_009027683.1">
    <property type="nucleotide sequence ID" value="XM_009029435.1"/>
</dbReference>
<sequence>MTCVQGILGTRTHTCELTKKTSKLNIMVEHLPPREIIPITSDDREDSLLFLYNSESFQSIPGLNGIQLKVGVINILIDCIGLEAGLSVGDVVSIDSSRQAVITDFNDGVNVVVHYSIGNNGNAEDDVSVNVGEDDGNMHSKNFGFVDGASVNTSKVDGNRFNSFGFVNDFSEVDGNHGDRLIFVGGRGDAGSSAYGDESETNGADNGNSYYGGNERGDRLYSRNNVGHREYIITVVEYLDDFYIDDDSYIDDDVIYNIHIHY</sequence>
<protein>
    <submittedName>
        <fullName evidence="2 3">Uncharacterized protein</fullName>
    </submittedName>
</protein>
<dbReference type="EMBL" id="KB097571">
    <property type="protein sequence ID" value="ESN94643.1"/>
    <property type="molecule type" value="Genomic_DNA"/>
</dbReference>
<proteinExistence type="predicted"/>
<reference evidence="3" key="3">
    <citation type="submission" date="2015-06" db="UniProtKB">
        <authorList>
            <consortium name="EnsemblMetazoa"/>
        </authorList>
    </citation>
    <scope>IDENTIFICATION</scope>
</reference>
<dbReference type="CTD" id="20200587"/>
<reference evidence="2 4" key="2">
    <citation type="journal article" date="2013" name="Nature">
        <title>Insights into bilaterian evolution from three spiralian genomes.</title>
        <authorList>
            <person name="Simakov O."/>
            <person name="Marletaz F."/>
            <person name="Cho S.J."/>
            <person name="Edsinger-Gonzales E."/>
            <person name="Havlak P."/>
            <person name="Hellsten U."/>
            <person name="Kuo D.H."/>
            <person name="Larsson T."/>
            <person name="Lv J."/>
            <person name="Arendt D."/>
            <person name="Savage R."/>
            <person name="Osoegawa K."/>
            <person name="de Jong P."/>
            <person name="Grimwood J."/>
            <person name="Chapman J.A."/>
            <person name="Shapiro H."/>
            <person name="Aerts A."/>
            <person name="Otillar R.P."/>
            <person name="Terry A.Y."/>
            <person name="Boore J.L."/>
            <person name="Grigoriev I.V."/>
            <person name="Lindberg D.R."/>
            <person name="Seaver E.C."/>
            <person name="Weisblat D.A."/>
            <person name="Putnam N.H."/>
            <person name="Rokhsar D.S."/>
        </authorList>
    </citation>
    <scope>NUCLEOTIDE SEQUENCE</scope>
</reference>
<dbReference type="EnsemblMetazoa" id="HelroT164522">
    <property type="protein sequence ID" value="HelroP164522"/>
    <property type="gene ID" value="HelroG164522"/>
</dbReference>
<dbReference type="HOGENOM" id="CLU_1062756_0_0_1"/>
<keyword evidence="4" id="KW-1185">Reference proteome</keyword>
<evidence type="ECO:0000313" key="3">
    <source>
        <dbReference type="EnsemblMetazoa" id="HelroP164522"/>
    </source>
</evidence>